<proteinExistence type="predicted"/>
<evidence type="ECO:0000313" key="2">
    <source>
        <dbReference type="Proteomes" id="UP001596523"/>
    </source>
</evidence>
<dbReference type="EMBL" id="JBHTCF010000015">
    <property type="protein sequence ID" value="MFC7308306.1"/>
    <property type="molecule type" value="Genomic_DNA"/>
</dbReference>
<reference evidence="2" key="1">
    <citation type="journal article" date="2019" name="Int. J. Syst. Evol. Microbiol.">
        <title>The Global Catalogue of Microorganisms (GCM) 10K type strain sequencing project: providing services to taxonomists for standard genome sequencing and annotation.</title>
        <authorList>
            <consortium name="The Broad Institute Genomics Platform"/>
            <consortium name="The Broad Institute Genome Sequencing Center for Infectious Disease"/>
            <person name="Wu L."/>
            <person name="Ma J."/>
        </authorList>
    </citation>
    <scope>NUCLEOTIDE SEQUENCE [LARGE SCALE GENOMIC DNA]</scope>
    <source>
        <strain evidence="2">SYNS20</strain>
    </source>
</reference>
<name>A0ABW2JQ61_9ACTN</name>
<protein>
    <submittedName>
        <fullName evidence="1">Uncharacterized protein</fullName>
    </submittedName>
</protein>
<comment type="caution">
    <text evidence="1">The sequence shown here is derived from an EMBL/GenBank/DDBJ whole genome shotgun (WGS) entry which is preliminary data.</text>
</comment>
<dbReference type="Proteomes" id="UP001596523">
    <property type="component" value="Unassembled WGS sequence"/>
</dbReference>
<sequence length="73" mass="8413">MSITQQYMIDSYRAAQHGTPQPPAPGRNEWQVLRELRDRRRFEAVTHEHAAHGRLRLALARFLRAGRAGRAAH</sequence>
<dbReference type="RefSeq" id="WP_381836177.1">
    <property type="nucleotide sequence ID" value="NZ_JBHTCF010000015.1"/>
</dbReference>
<keyword evidence="2" id="KW-1185">Reference proteome</keyword>
<organism evidence="1 2">
    <name type="scientific">Streptomyces monticola</name>
    <dbReference type="NCBI Taxonomy" id="2666263"/>
    <lineage>
        <taxon>Bacteria</taxon>
        <taxon>Bacillati</taxon>
        <taxon>Actinomycetota</taxon>
        <taxon>Actinomycetes</taxon>
        <taxon>Kitasatosporales</taxon>
        <taxon>Streptomycetaceae</taxon>
        <taxon>Streptomyces</taxon>
    </lineage>
</organism>
<accession>A0ABW2JQ61</accession>
<gene>
    <name evidence="1" type="ORF">ACFQVC_29300</name>
</gene>
<evidence type="ECO:0000313" key="1">
    <source>
        <dbReference type="EMBL" id="MFC7308306.1"/>
    </source>
</evidence>